<dbReference type="InterPro" id="IPR036047">
    <property type="entry name" value="F-box-like_dom_sf"/>
</dbReference>
<dbReference type="InterPro" id="IPR001810">
    <property type="entry name" value="F-box_dom"/>
</dbReference>
<evidence type="ECO:0000313" key="3">
    <source>
        <dbReference type="Proteomes" id="UP000800200"/>
    </source>
</evidence>
<reference evidence="2" key="1">
    <citation type="journal article" date="2020" name="Stud. Mycol.">
        <title>101 Dothideomycetes genomes: a test case for predicting lifestyles and emergence of pathogens.</title>
        <authorList>
            <person name="Haridas S."/>
            <person name="Albert R."/>
            <person name="Binder M."/>
            <person name="Bloem J."/>
            <person name="Labutti K."/>
            <person name="Salamov A."/>
            <person name="Andreopoulos B."/>
            <person name="Baker S."/>
            <person name="Barry K."/>
            <person name="Bills G."/>
            <person name="Bluhm B."/>
            <person name="Cannon C."/>
            <person name="Castanera R."/>
            <person name="Culley D."/>
            <person name="Daum C."/>
            <person name="Ezra D."/>
            <person name="Gonzalez J."/>
            <person name="Henrissat B."/>
            <person name="Kuo A."/>
            <person name="Liang C."/>
            <person name="Lipzen A."/>
            <person name="Lutzoni F."/>
            <person name="Magnuson J."/>
            <person name="Mondo S."/>
            <person name="Nolan M."/>
            <person name="Ohm R."/>
            <person name="Pangilinan J."/>
            <person name="Park H.-J."/>
            <person name="Ramirez L."/>
            <person name="Alfaro M."/>
            <person name="Sun H."/>
            <person name="Tritt A."/>
            <person name="Yoshinaga Y."/>
            <person name="Zwiers L.-H."/>
            <person name="Turgeon B."/>
            <person name="Goodwin S."/>
            <person name="Spatafora J."/>
            <person name="Crous P."/>
            <person name="Grigoriev I."/>
        </authorList>
    </citation>
    <scope>NUCLEOTIDE SEQUENCE</scope>
    <source>
        <strain evidence="2">CBS 207.26</strain>
    </source>
</reference>
<protein>
    <recommendedName>
        <fullName evidence="1">F-box domain-containing protein</fullName>
    </recommendedName>
</protein>
<dbReference type="PROSITE" id="PS50181">
    <property type="entry name" value="FBOX"/>
    <property type="match status" value="1"/>
</dbReference>
<evidence type="ECO:0000313" key="2">
    <source>
        <dbReference type="EMBL" id="KAF2188999.1"/>
    </source>
</evidence>
<feature type="domain" description="F-box" evidence="1">
    <location>
        <begin position="38"/>
        <end position="69"/>
    </location>
</feature>
<dbReference type="OrthoDB" id="3681166at2759"/>
<dbReference type="SUPFAM" id="SSF81383">
    <property type="entry name" value="F-box domain"/>
    <property type="match status" value="1"/>
</dbReference>
<evidence type="ECO:0000259" key="1">
    <source>
        <dbReference type="PROSITE" id="PS50181"/>
    </source>
</evidence>
<keyword evidence="3" id="KW-1185">Reference proteome</keyword>
<sequence>MTYTHAYFAQKIFYLDQLLDRLAPVSSLIDPIPQVRELGTLTVFPTELLLDILERLSIIDLMRFRHCSRYSGYFVDTMLPIHTAFSIAPNTVKGIMALQISTHITAQQLCRKLHQRECDTCGKLAQYLYLPTCLRACFECIPVSVNDYYGCCGTGYDLIAEFFLRPEQLAARPSFRPLPATFTNGMNKFRMEGRQRLYDCPSRLDRAFDMTSPSRDREDVTVVHDPLPEFLHARMATVFAPWPDSTGSRAEQGVFCSLCLLTWSQNRVYTRDTFLEHLRDCRVGSYVNHIEFLRKPYLWLCEDEE</sequence>
<accession>A0A6A6EEK3</accession>
<name>A0A6A6EEK3_9PEZI</name>
<dbReference type="Pfam" id="PF00646">
    <property type="entry name" value="F-box"/>
    <property type="match status" value="1"/>
</dbReference>
<dbReference type="Proteomes" id="UP000800200">
    <property type="component" value="Unassembled WGS sequence"/>
</dbReference>
<organism evidence="2 3">
    <name type="scientific">Zopfia rhizophila CBS 207.26</name>
    <dbReference type="NCBI Taxonomy" id="1314779"/>
    <lineage>
        <taxon>Eukaryota</taxon>
        <taxon>Fungi</taxon>
        <taxon>Dikarya</taxon>
        <taxon>Ascomycota</taxon>
        <taxon>Pezizomycotina</taxon>
        <taxon>Dothideomycetes</taxon>
        <taxon>Dothideomycetes incertae sedis</taxon>
        <taxon>Zopfiaceae</taxon>
        <taxon>Zopfia</taxon>
    </lineage>
</organism>
<proteinExistence type="predicted"/>
<gene>
    <name evidence="2" type="ORF">K469DRAFT_564867</name>
</gene>
<dbReference type="EMBL" id="ML994622">
    <property type="protein sequence ID" value="KAF2188999.1"/>
    <property type="molecule type" value="Genomic_DNA"/>
</dbReference>
<dbReference type="AlphaFoldDB" id="A0A6A6EEK3"/>